<dbReference type="InterPro" id="IPR006214">
    <property type="entry name" value="Bax_inhibitor_1-related"/>
</dbReference>
<dbReference type="GO" id="GO:0016020">
    <property type="term" value="C:membrane"/>
    <property type="evidence" value="ECO:0007669"/>
    <property type="project" value="UniProtKB-SubCell"/>
</dbReference>
<comment type="subcellular location">
    <subcellularLocation>
        <location evidence="1">Membrane</location>
        <topology evidence="1">Multi-pass membrane protein</topology>
    </subcellularLocation>
</comment>
<accession>A0A7S3KSQ0</accession>
<evidence type="ECO:0000256" key="3">
    <source>
        <dbReference type="ARBA" id="ARBA00022989"/>
    </source>
</evidence>
<evidence type="ECO:0000256" key="5">
    <source>
        <dbReference type="SAM" id="Phobius"/>
    </source>
</evidence>
<keyword evidence="3 5" id="KW-1133">Transmembrane helix</keyword>
<keyword evidence="2 5" id="KW-0812">Transmembrane</keyword>
<feature type="transmembrane region" description="Helical" evidence="5">
    <location>
        <begin position="24"/>
        <end position="44"/>
    </location>
</feature>
<organism evidence="6">
    <name type="scientific">Euplotes crassus</name>
    <dbReference type="NCBI Taxonomy" id="5936"/>
    <lineage>
        <taxon>Eukaryota</taxon>
        <taxon>Sar</taxon>
        <taxon>Alveolata</taxon>
        <taxon>Ciliophora</taxon>
        <taxon>Intramacronucleata</taxon>
        <taxon>Spirotrichea</taxon>
        <taxon>Hypotrichia</taxon>
        <taxon>Euplotida</taxon>
        <taxon>Euplotidae</taxon>
        <taxon>Moneuplotes</taxon>
    </lineage>
</organism>
<dbReference type="Pfam" id="PF01027">
    <property type="entry name" value="Bax1-I"/>
    <property type="match status" value="1"/>
</dbReference>
<sequence length="108" mass="12250">MCFSTTLILTFQIFTMKETSKSRGLFLTLVIGIVVQIIIAFFLISNTYLKLLTVGLGVLGYGCFLILNTNKISNELPLDEYILGSLLLYIDILTLFVYLLKQFGKKKR</sequence>
<feature type="transmembrane region" description="Helical" evidence="5">
    <location>
        <begin position="81"/>
        <end position="100"/>
    </location>
</feature>
<proteinExistence type="predicted"/>
<dbReference type="AlphaFoldDB" id="A0A7S3KSQ0"/>
<gene>
    <name evidence="6" type="ORF">ECRA1380_LOCUS16007</name>
</gene>
<dbReference type="EMBL" id="HBIK01034133">
    <property type="protein sequence ID" value="CAE0391031.1"/>
    <property type="molecule type" value="Transcribed_RNA"/>
</dbReference>
<evidence type="ECO:0000256" key="1">
    <source>
        <dbReference type="ARBA" id="ARBA00004141"/>
    </source>
</evidence>
<name>A0A7S3KSQ0_EUPCR</name>
<evidence type="ECO:0000256" key="4">
    <source>
        <dbReference type="ARBA" id="ARBA00023136"/>
    </source>
</evidence>
<evidence type="ECO:0000313" key="6">
    <source>
        <dbReference type="EMBL" id="CAE0391031.1"/>
    </source>
</evidence>
<evidence type="ECO:0000256" key="2">
    <source>
        <dbReference type="ARBA" id="ARBA00022692"/>
    </source>
</evidence>
<keyword evidence="4 5" id="KW-0472">Membrane</keyword>
<feature type="transmembrane region" description="Helical" evidence="5">
    <location>
        <begin position="51"/>
        <end position="69"/>
    </location>
</feature>
<reference evidence="6" key="1">
    <citation type="submission" date="2021-01" db="EMBL/GenBank/DDBJ databases">
        <authorList>
            <person name="Corre E."/>
            <person name="Pelletier E."/>
            <person name="Niang G."/>
            <person name="Scheremetjew M."/>
            <person name="Finn R."/>
            <person name="Kale V."/>
            <person name="Holt S."/>
            <person name="Cochrane G."/>
            <person name="Meng A."/>
            <person name="Brown T."/>
            <person name="Cohen L."/>
        </authorList>
    </citation>
    <scope>NUCLEOTIDE SEQUENCE</scope>
    <source>
        <strain evidence="6">CT5</strain>
    </source>
</reference>
<protein>
    <submittedName>
        <fullName evidence="6">Uncharacterized protein</fullName>
    </submittedName>
</protein>